<comment type="subcellular location">
    <subcellularLocation>
        <location evidence="6">Cytoplasm</location>
    </subcellularLocation>
</comment>
<dbReference type="Gene3D" id="1.10.287.1040">
    <property type="entry name" value="Exonuclease VII, small subunit"/>
    <property type="match status" value="1"/>
</dbReference>
<organism evidence="7 8">
    <name type="scientific">Desulfocicer vacuolatum DSM 3385</name>
    <dbReference type="NCBI Taxonomy" id="1121400"/>
    <lineage>
        <taxon>Bacteria</taxon>
        <taxon>Pseudomonadati</taxon>
        <taxon>Thermodesulfobacteriota</taxon>
        <taxon>Desulfobacteria</taxon>
        <taxon>Desulfobacterales</taxon>
        <taxon>Desulfobacteraceae</taxon>
        <taxon>Desulfocicer</taxon>
    </lineage>
</organism>
<name>A0A1W2AIK9_9BACT</name>
<evidence type="ECO:0000313" key="7">
    <source>
        <dbReference type="EMBL" id="SMC60516.1"/>
    </source>
</evidence>
<dbReference type="STRING" id="1121400.SAMN02746065_105120"/>
<keyword evidence="3 6" id="KW-0540">Nuclease</keyword>
<dbReference type="InterPro" id="IPR037004">
    <property type="entry name" value="Exonuc_VII_ssu_sf"/>
</dbReference>
<dbReference type="Pfam" id="PF02609">
    <property type="entry name" value="Exonuc_VII_S"/>
    <property type="match status" value="1"/>
</dbReference>
<proteinExistence type="inferred from homology"/>
<evidence type="ECO:0000256" key="6">
    <source>
        <dbReference type="HAMAP-Rule" id="MF_00337"/>
    </source>
</evidence>
<keyword evidence="8" id="KW-1185">Reference proteome</keyword>
<comment type="function">
    <text evidence="6">Bidirectionally degrades single-stranded DNA into large acid-insoluble oligonucleotides, which are then degraded further into small acid-soluble oligonucleotides.</text>
</comment>
<keyword evidence="2 6" id="KW-0963">Cytoplasm</keyword>
<protein>
    <recommendedName>
        <fullName evidence="6">Exodeoxyribonuclease 7 small subunit</fullName>
        <ecNumber evidence="6">3.1.11.6</ecNumber>
    </recommendedName>
    <alternativeName>
        <fullName evidence="6">Exodeoxyribonuclease VII small subunit</fullName>
        <shortName evidence="6">Exonuclease VII small subunit</shortName>
    </alternativeName>
</protein>
<evidence type="ECO:0000256" key="5">
    <source>
        <dbReference type="ARBA" id="ARBA00022839"/>
    </source>
</evidence>
<dbReference type="RefSeq" id="WP_084067638.1">
    <property type="nucleotide sequence ID" value="NZ_FWXY01000005.1"/>
</dbReference>
<reference evidence="7 8" key="1">
    <citation type="submission" date="2017-04" db="EMBL/GenBank/DDBJ databases">
        <authorList>
            <person name="Afonso C.L."/>
            <person name="Miller P.J."/>
            <person name="Scott M.A."/>
            <person name="Spackman E."/>
            <person name="Goraichik I."/>
            <person name="Dimitrov K.M."/>
            <person name="Suarez D.L."/>
            <person name="Swayne D.E."/>
        </authorList>
    </citation>
    <scope>NUCLEOTIDE SEQUENCE [LARGE SCALE GENOMIC DNA]</scope>
    <source>
        <strain evidence="7 8">DSM 3385</strain>
    </source>
</reference>
<evidence type="ECO:0000313" key="8">
    <source>
        <dbReference type="Proteomes" id="UP000192418"/>
    </source>
</evidence>
<evidence type="ECO:0000256" key="2">
    <source>
        <dbReference type="ARBA" id="ARBA00022490"/>
    </source>
</evidence>
<comment type="subunit">
    <text evidence="6">Heterooligomer composed of large and small subunits.</text>
</comment>
<dbReference type="PANTHER" id="PTHR34137:SF1">
    <property type="entry name" value="EXODEOXYRIBONUCLEASE 7 SMALL SUBUNIT"/>
    <property type="match status" value="1"/>
</dbReference>
<dbReference type="GO" id="GO:0009318">
    <property type="term" value="C:exodeoxyribonuclease VII complex"/>
    <property type="evidence" value="ECO:0007669"/>
    <property type="project" value="UniProtKB-UniRule"/>
</dbReference>
<accession>A0A1W2AIK9</accession>
<dbReference type="InterPro" id="IPR003761">
    <property type="entry name" value="Exonuc_VII_S"/>
</dbReference>
<sequence>MPRKKTFESTLMQLEEIVRELESGTLTLEESIKKFETGMACSKYCLQTLDKTEKKITLLMKDSQGDLVEEPFNHES</sequence>
<dbReference type="HAMAP" id="MF_00337">
    <property type="entry name" value="Exonuc_7_S"/>
    <property type="match status" value="1"/>
</dbReference>
<keyword evidence="5 6" id="KW-0269">Exonuclease</keyword>
<dbReference type="Proteomes" id="UP000192418">
    <property type="component" value="Unassembled WGS sequence"/>
</dbReference>
<comment type="similarity">
    <text evidence="1 6">Belongs to the XseB family.</text>
</comment>
<evidence type="ECO:0000256" key="1">
    <source>
        <dbReference type="ARBA" id="ARBA00009998"/>
    </source>
</evidence>
<dbReference type="GO" id="GO:0008855">
    <property type="term" value="F:exodeoxyribonuclease VII activity"/>
    <property type="evidence" value="ECO:0007669"/>
    <property type="project" value="UniProtKB-UniRule"/>
</dbReference>
<dbReference type="PIRSF" id="PIRSF006488">
    <property type="entry name" value="Exonuc_VII_S"/>
    <property type="match status" value="1"/>
</dbReference>
<dbReference type="AlphaFoldDB" id="A0A1W2AIK9"/>
<dbReference type="SUPFAM" id="SSF116842">
    <property type="entry name" value="XseB-like"/>
    <property type="match status" value="1"/>
</dbReference>
<dbReference type="NCBIfam" id="TIGR01280">
    <property type="entry name" value="xseB"/>
    <property type="match status" value="1"/>
</dbReference>
<dbReference type="GO" id="GO:0005829">
    <property type="term" value="C:cytosol"/>
    <property type="evidence" value="ECO:0007669"/>
    <property type="project" value="TreeGrafter"/>
</dbReference>
<evidence type="ECO:0000256" key="4">
    <source>
        <dbReference type="ARBA" id="ARBA00022801"/>
    </source>
</evidence>
<dbReference type="EMBL" id="FWXY01000005">
    <property type="protein sequence ID" value="SMC60516.1"/>
    <property type="molecule type" value="Genomic_DNA"/>
</dbReference>
<gene>
    <name evidence="6" type="primary">xseB</name>
    <name evidence="7" type="ORF">SAMN02746065_105120</name>
</gene>
<dbReference type="PANTHER" id="PTHR34137">
    <property type="entry name" value="EXODEOXYRIBONUCLEASE 7 SMALL SUBUNIT"/>
    <property type="match status" value="1"/>
</dbReference>
<evidence type="ECO:0000256" key="3">
    <source>
        <dbReference type="ARBA" id="ARBA00022722"/>
    </source>
</evidence>
<keyword evidence="4 6" id="KW-0378">Hydrolase</keyword>
<dbReference type="OrthoDB" id="5523157at2"/>
<comment type="catalytic activity">
    <reaction evidence="6">
        <text>Exonucleolytic cleavage in either 5'- to 3'- or 3'- to 5'-direction to yield nucleoside 5'-phosphates.</text>
        <dbReference type="EC" id="3.1.11.6"/>
    </reaction>
</comment>
<dbReference type="EC" id="3.1.11.6" evidence="6"/>
<dbReference type="GO" id="GO:0006308">
    <property type="term" value="P:DNA catabolic process"/>
    <property type="evidence" value="ECO:0007669"/>
    <property type="project" value="UniProtKB-UniRule"/>
</dbReference>